<organism evidence="1">
    <name type="scientific">viral metagenome</name>
    <dbReference type="NCBI Taxonomy" id="1070528"/>
    <lineage>
        <taxon>unclassified sequences</taxon>
        <taxon>metagenomes</taxon>
        <taxon>organismal metagenomes</taxon>
    </lineage>
</organism>
<dbReference type="AlphaFoldDB" id="A0A6C0DPA7"/>
<dbReference type="EMBL" id="MN739643">
    <property type="protein sequence ID" value="QHT17699.1"/>
    <property type="molecule type" value="Genomic_DNA"/>
</dbReference>
<name>A0A6C0DPA7_9ZZZZ</name>
<sequence length="144" mass="17076">MEMDMPNFSMLSLNEVDMPVEIPDFADYFNNNNSFNILDCETMEILLIHLYANENPYITFEELQQRLVEFYFHEATTECISKHLMELMEFVNNDIMVSIYEKVLSIDSYDTNNNLNLNILIEFINCQYGNSYLEDIYNQNCITI</sequence>
<evidence type="ECO:0000313" key="1">
    <source>
        <dbReference type="EMBL" id="QHT17699.1"/>
    </source>
</evidence>
<reference evidence="1" key="1">
    <citation type="journal article" date="2020" name="Nature">
        <title>Giant virus diversity and host interactions through global metagenomics.</title>
        <authorList>
            <person name="Schulz F."/>
            <person name="Roux S."/>
            <person name="Paez-Espino D."/>
            <person name="Jungbluth S."/>
            <person name="Walsh D.A."/>
            <person name="Denef V.J."/>
            <person name="McMahon K.D."/>
            <person name="Konstantinidis K.T."/>
            <person name="Eloe-Fadrosh E.A."/>
            <person name="Kyrpides N.C."/>
            <person name="Woyke T."/>
        </authorList>
    </citation>
    <scope>NUCLEOTIDE SEQUENCE</scope>
    <source>
        <strain evidence="1">GVMAG-M-3300023174-30</strain>
    </source>
</reference>
<accession>A0A6C0DPA7</accession>
<protein>
    <submittedName>
        <fullName evidence="1">Uncharacterized protein</fullName>
    </submittedName>
</protein>
<proteinExistence type="predicted"/>